<sequence>MAIIENWIPPTRENWETLLFVWKFFPILPSVQWLTPWYPMGKTSYPSIFNVPGRLAWFLMEIPGVSILLYNMSTLPAKHGIDDLPWQNKVLAGLFAIHYSYRAVMYPLMAPSMAPMNIVVASSAVFFQVMNGTCLGAWLAAYGPTTQEEWRAQLGAGGTLQFVVGISIFYLGLAANYYHDDELREIRRREERRRERVARDEGVRPETVERHYAIPQAGFFKFVLYPHYFLEWCEWFGYWMACGWSCTPAFLFLFNEFVSMLPRAVNGRKWYEERFGPEKIKGRKAVIPGLL</sequence>
<dbReference type="Pfam" id="PF02544">
    <property type="entry name" value="Steroid_dh"/>
    <property type="match status" value="1"/>
</dbReference>
<dbReference type="EMBL" id="CP034209">
    <property type="protein sequence ID" value="QBZ64853.1"/>
    <property type="molecule type" value="Genomic_DNA"/>
</dbReference>
<accession>A0A4P7NR14</accession>
<dbReference type="InterPro" id="IPR001104">
    <property type="entry name" value="3-oxo-5_a-steroid_4-DH_C"/>
</dbReference>
<feature type="transmembrane region" description="Helical" evidence="6">
    <location>
        <begin position="160"/>
        <end position="179"/>
    </location>
</feature>
<evidence type="ECO:0000313" key="9">
    <source>
        <dbReference type="Proteomes" id="UP000294847"/>
    </source>
</evidence>
<dbReference type="VEuPathDB" id="FungiDB:M_BR32_EuGene_00070031"/>
<dbReference type="GO" id="GO:0008202">
    <property type="term" value="P:steroid metabolic process"/>
    <property type="evidence" value="ECO:0007669"/>
    <property type="project" value="InterPro"/>
</dbReference>
<feature type="domain" description="3-oxo-5-alpha-steroid 4-dehydrogenase C-terminal" evidence="7">
    <location>
        <begin position="115"/>
        <end position="290"/>
    </location>
</feature>
<feature type="transmembrane region" description="Helical" evidence="6">
    <location>
        <begin position="236"/>
        <end position="254"/>
    </location>
</feature>
<keyword evidence="5 6" id="KW-0472">Membrane</keyword>
<dbReference type="SMR" id="A0A4P7NR14"/>
<evidence type="ECO:0000256" key="3">
    <source>
        <dbReference type="ARBA" id="ARBA00022692"/>
    </source>
</evidence>
<name>A0A4P7NR14_PYROR</name>
<dbReference type="GO" id="GO:0003865">
    <property type="term" value="F:3-oxo-5-alpha-steroid 4-dehydrogenase activity"/>
    <property type="evidence" value="ECO:0007669"/>
    <property type="project" value="InterPro"/>
</dbReference>
<protein>
    <recommendedName>
        <fullName evidence="7">3-oxo-5-alpha-steroid 4-dehydrogenase C-terminal domain-containing protein</fullName>
    </recommendedName>
</protein>
<evidence type="ECO:0000256" key="6">
    <source>
        <dbReference type="SAM" id="Phobius"/>
    </source>
</evidence>
<evidence type="ECO:0000256" key="5">
    <source>
        <dbReference type="ARBA" id="ARBA00023136"/>
    </source>
</evidence>
<dbReference type="Proteomes" id="UP000294847">
    <property type="component" value="Chromosome 6"/>
</dbReference>
<dbReference type="PANTHER" id="PTHR10556">
    <property type="entry name" value="3-OXO-5-ALPHA-STEROID 4-DEHYDROGENASE"/>
    <property type="match status" value="1"/>
</dbReference>
<evidence type="ECO:0000256" key="1">
    <source>
        <dbReference type="ARBA" id="ARBA00004141"/>
    </source>
</evidence>
<reference evidence="8 9" key="1">
    <citation type="journal article" date="2019" name="Mol. Biol. Evol.">
        <title>Blast fungal genomes show frequent chromosomal changes, gene gains and losses, and effector gene turnover.</title>
        <authorList>
            <person name="Gomez Luciano L.B."/>
            <person name="Jason Tsai I."/>
            <person name="Chuma I."/>
            <person name="Tosa Y."/>
            <person name="Chen Y.H."/>
            <person name="Li J.Y."/>
            <person name="Li M.Y."/>
            <person name="Jade Lu M.Y."/>
            <person name="Nakayashiki H."/>
            <person name="Li W.H."/>
        </authorList>
    </citation>
    <scope>NUCLEOTIDE SEQUENCE [LARGE SCALE GENOMIC DNA]</scope>
    <source>
        <strain evidence="8">MZ5-1-6</strain>
    </source>
</reference>
<evidence type="ECO:0000256" key="4">
    <source>
        <dbReference type="ARBA" id="ARBA00022989"/>
    </source>
</evidence>
<comment type="similarity">
    <text evidence="2">Belongs to the steroid 5-alpha reductase family.</text>
</comment>
<organism evidence="8 9">
    <name type="scientific">Pyricularia oryzae</name>
    <name type="common">Rice blast fungus</name>
    <name type="synonym">Magnaporthe oryzae</name>
    <dbReference type="NCBI Taxonomy" id="318829"/>
    <lineage>
        <taxon>Eukaryota</taxon>
        <taxon>Fungi</taxon>
        <taxon>Dikarya</taxon>
        <taxon>Ascomycota</taxon>
        <taxon>Pezizomycotina</taxon>
        <taxon>Sordariomycetes</taxon>
        <taxon>Sordariomycetidae</taxon>
        <taxon>Magnaporthales</taxon>
        <taxon>Pyriculariaceae</taxon>
        <taxon>Pyricularia</taxon>
    </lineage>
</organism>
<gene>
    <name evidence="8" type="ORF">PoMZ_06554</name>
</gene>
<evidence type="ECO:0000313" key="8">
    <source>
        <dbReference type="EMBL" id="QBZ64853.1"/>
    </source>
</evidence>
<dbReference type="OMA" id="PHYALEW"/>
<dbReference type="PROSITE" id="PS50244">
    <property type="entry name" value="S5A_REDUCTASE"/>
    <property type="match status" value="1"/>
</dbReference>
<feature type="transmembrane region" description="Helical" evidence="6">
    <location>
        <begin position="116"/>
        <end position="140"/>
    </location>
</feature>
<keyword evidence="3 6" id="KW-0812">Transmembrane</keyword>
<comment type="subcellular location">
    <subcellularLocation>
        <location evidence="1">Membrane</location>
        <topology evidence="1">Multi-pass membrane protein</topology>
    </subcellularLocation>
</comment>
<proteinExistence type="inferred from homology"/>
<dbReference type="InterPro" id="IPR016636">
    <property type="entry name" value="3-oxo-5-alpha-steroid_4-DH"/>
</dbReference>
<dbReference type="AlphaFoldDB" id="A0A4P7NR14"/>
<evidence type="ECO:0000256" key="2">
    <source>
        <dbReference type="ARBA" id="ARBA00007742"/>
    </source>
</evidence>
<dbReference type="GO" id="GO:0016020">
    <property type="term" value="C:membrane"/>
    <property type="evidence" value="ECO:0007669"/>
    <property type="project" value="UniProtKB-SubCell"/>
</dbReference>
<dbReference type="InterPro" id="IPR039357">
    <property type="entry name" value="SRD5A/TECR"/>
</dbReference>
<keyword evidence="4 6" id="KW-1133">Transmembrane helix</keyword>
<evidence type="ECO:0000259" key="7">
    <source>
        <dbReference type="Pfam" id="PF02544"/>
    </source>
</evidence>
<dbReference type="PANTHER" id="PTHR10556:SF43">
    <property type="entry name" value="STEROID 5-ALPHA-REDUCTASE DET2"/>
    <property type="match status" value="1"/>
</dbReference>
<dbReference type="PIRSF" id="PIRSF015596">
    <property type="entry name" value="5_alpha-SR2"/>
    <property type="match status" value="1"/>
</dbReference>